<proteinExistence type="predicted"/>
<protein>
    <submittedName>
        <fullName evidence="1">Uncharacterized protein</fullName>
    </submittedName>
</protein>
<sequence length="435" mass="47569">MADPYPSAFYAIMMVICFLQPEVTARTRRVGCLEESASIWSVPPIGGTAGRTSSSVPTALCHASVQLLGIMTTNSSQIPILPLGTSLVPGGLELTFGIPFVSIIISAFLTGILTLQIFKYYNYYSRDPRALKIIVGAIYVFDLAQFASIVDFTWWYLVRNWGNITSITVVRISYGLAVLFATPVIFGVQLVYVYRIYRLSPWPKRALLPLSALLCLVLLECAFGFRAAAFGLHTIPFTVANHERTSQCGIQASDVQQELTYRAKNYVVGLWLGSGAAADVGIASALVYNLVTRRTGFKRTDTLITKLVVYSINTAAFTSVIAVVDIICFYAMPTNNVHLGLNMLLCKFFSNSLLASLNTRDERRHGNVDTDLSASLNTIGVTVHKTMDTFSDSHTVGLSTSERSRAPVKEGNGGFDDGRDIEMFPVQKTSSENGV</sequence>
<evidence type="ECO:0000313" key="2">
    <source>
        <dbReference type="Proteomes" id="UP001148662"/>
    </source>
</evidence>
<dbReference type="EMBL" id="JANHOG010001051">
    <property type="protein sequence ID" value="KAJ3545579.1"/>
    <property type="molecule type" value="Genomic_DNA"/>
</dbReference>
<reference evidence="1" key="1">
    <citation type="submission" date="2022-07" db="EMBL/GenBank/DDBJ databases">
        <title>Genome Sequence of Phlebia brevispora.</title>
        <authorList>
            <person name="Buettner E."/>
        </authorList>
    </citation>
    <scope>NUCLEOTIDE SEQUENCE</scope>
    <source>
        <strain evidence="1">MPL23</strain>
    </source>
</reference>
<dbReference type="Proteomes" id="UP001148662">
    <property type="component" value="Unassembled WGS sequence"/>
</dbReference>
<gene>
    <name evidence="1" type="ORF">NM688_g5609</name>
</gene>
<accession>A0ACC1SSQ4</accession>
<evidence type="ECO:0000313" key="1">
    <source>
        <dbReference type="EMBL" id="KAJ3545579.1"/>
    </source>
</evidence>
<name>A0ACC1SSQ4_9APHY</name>
<keyword evidence="2" id="KW-1185">Reference proteome</keyword>
<organism evidence="1 2">
    <name type="scientific">Phlebia brevispora</name>
    <dbReference type="NCBI Taxonomy" id="194682"/>
    <lineage>
        <taxon>Eukaryota</taxon>
        <taxon>Fungi</taxon>
        <taxon>Dikarya</taxon>
        <taxon>Basidiomycota</taxon>
        <taxon>Agaricomycotina</taxon>
        <taxon>Agaricomycetes</taxon>
        <taxon>Polyporales</taxon>
        <taxon>Meruliaceae</taxon>
        <taxon>Phlebia</taxon>
    </lineage>
</organism>
<comment type="caution">
    <text evidence="1">The sequence shown here is derived from an EMBL/GenBank/DDBJ whole genome shotgun (WGS) entry which is preliminary data.</text>
</comment>